<evidence type="ECO:0008006" key="3">
    <source>
        <dbReference type="Google" id="ProtNLM"/>
    </source>
</evidence>
<keyword evidence="2" id="KW-1185">Reference proteome</keyword>
<gene>
    <name evidence="1" type="ORF">J2Z34_002607</name>
</gene>
<name>A0ABS4G6F9_9CLOT</name>
<dbReference type="EMBL" id="JAGGKC010000024">
    <property type="protein sequence ID" value="MBP1920109.1"/>
    <property type="molecule type" value="Genomic_DNA"/>
</dbReference>
<organism evidence="1 2">
    <name type="scientific">Youngiibacter multivorans</name>
    <dbReference type="NCBI Taxonomy" id="937251"/>
    <lineage>
        <taxon>Bacteria</taxon>
        <taxon>Bacillati</taxon>
        <taxon>Bacillota</taxon>
        <taxon>Clostridia</taxon>
        <taxon>Eubacteriales</taxon>
        <taxon>Clostridiaceae</taxon>
        <taxon>Youngiibacter</taxon>
    </lineage>
</organism>
<reference evidence="1 2" key="1">
    <citation type="submission" date="2021-03" db="EMBL/GenBank/DDBJ databases">
        <title>Genomic Encyclopedia of Type Strains, Phase IV (KMG-IV): sequencing the most valuable type-strain genomes for metagenomic binning, comparative biology and taxonomic classification.</title>
        <authorList>
            <person name="Goeker M."/>
        </authorList>
    </citation>
    <scope>NUCLEOTIDE SEQUENCE [LARGE SCALE GENOMIC DNA]</scope>
    <source>
        <strain evidence="1 2">DSM 6139</strain>
    </source>
</reference>
<dbReference type="RefSeq" id="WP_209460288.1">
    <property type="nucleotide sequence ID" value="NZ_JAGGKC010000024.1"/>
</dbReference>
<evidence type="ECO:0000313" key="2">
    <source>
        <dbReference type="Proteomes" id="UP001519271"/>
    </source>
</evidence>
<evidence type="ECO:0000313" key="1">
    <source>
        <dbReference type="EMBL" id="MBP1920109.1"/>
    </source>
</evidence>
<accession>A0ABS4G6F9</accession>
<comment type="caution">
    <text evidence="1">The sequence shown here is derived from an EMBL/GenBank/DDBJ whole genome shotgun (WGS) entry which is preliminary data.</text>
</comment>
<dbReference type="Proteomes" id="UP001519271">
    <property type="component" value="Unassembled WGS sequence"/>
</dbReference>
<proteinExistence type="predicted"/>
<protein>
    <recommendedName>
        <fullName evidence="3">Restriction endonuclease</fullName>
    </recommendedName>
</protein>
<sequence>MPTISQIGLIPPEVFEEFEDIVCDYFSNILSLQFQKWGRQGQKQNGIDLIGGNIGVQCKNYRTKKLTIEIIENDVLLAEEISPSLSKLYFVTTAKRDAKIQQYFRSRKGKIPIEIHYWDLIENFLLQNPKVKDLHYPKEIEINNDQTVINQFLRLCNVYNIYTAIYEVDYINPYGDDIIYEADVFKAEMTALINSDISIGVNKEILRDLENFKNIYSRMISKATMCSCPNGAGMSIPNIWFEYIESHRVFFVDHRTKLSVIYSKYKFGKV</sequence>